<evidence type="ECO:0000313" key="3">
    <source>
        <dbReference type="Proteomes" id="UP000251213"/>
    </source>
</evidence>
<dbReference type="AlphaFoldDB" id="A0A364K1L2"/>
<reference evidence="2 3" key="2">
    <citation type="submission" date="2018-06" db="EMBL/GenBank/DDBJ databases">
        <authorList>
            <person name="Zhirakovskaya E."/>
        </authorList>
    </citation>
    <scope>NUCLEOTIDE SEQUENCE [LARGE SCALE GENOMIC DNA]</scope>
    <source>
        <strain evidence="2 3">FBKL4.011</strain>
    </source>
</reference>
<proteinExistence type="predicted"/>
<dbReference type="InterPro" id="IPR057253">
    <property type="entry name" value="CoiA-like_N"/>
</dbReference>
<feature type="domain" description="Competence protein CoiA-like N-terminal" evidence="1">
    <location>
        <begin position="43"/>
        <end position="78"/>
    </location>
</feature>
<reference evidence="2 3" key="1">
    <citation type="submission" date="2018-06" db="EMBL/GenBank/DDBJ databases">
        <title>Thermoflavimicrobium daqus sp. nov., a thermophilic microbe isolated from Moutai-flavour Daqu.</title>
        <authorList>
            <person name="Wang X."/>
            <person name="Zhou H."/>
        </authorList>
    </citation>
    <scope>NUCLEOTIDE SEQUENCE [LARGE SCALE GENOMIC DNA]</scope>
    <source>
        <strain evidence="2 3">FBKL4.011</strain>
    </source>
</reference>
<protein>
    <recommendedName>
        <fullName evidence="1">Competence protein CoiA-like N-terminal domain-containing protein</fullName>
    </recommendedName>
</protein>
<comment type="caution">
    <text evidence="2">The sequence shown here is derived from an EMBL/GenBank/DDBJ whole genome shotgun (WGS) entry which is preliminary data.</text>
</comment>
<accession>A0A364K1L2</accession>
<evidence type="ECO:0000259" key="1">
    <source>
        <dbReference type="Pfam" id="PF25164"/>
    </source>
</evidence>
<name>A0A364K1L2_9BACL</name>
<organism evidence="2 3">
    <name type="scientific">Thermoflavimicrobium daqui</name>
    <dbReference type="NCBI Taxonomy" id="2137476"/>
    <lineage>
        <taxon>Bacteria</taxon>
        <taxon>Bacillati</taxon>
        <taxon>Bacillota</taxon>
        <taxon>Bacilli</taxon>
        <taxon>Bacillales</taxon>
        <taxon>Thermoactinomycetaceae</taxon>
        <taxon>Thermoflavimicrobium</taxon>
    </lineage>
</organism>
<gene>
    <name evidence="2" type="ORF">DL897_15100</name>
</gene>
<keyword evidence="3" id="KW-1185">Reference proteome</keyword>
<dbReference type="EMBL" id="QJKK01000011">
    <property type="protein sequence ID" value="RAL21916.1"/>
    <property type="molecule type" value="Genomic_DNA"/>
</dbReference>
<dbReference type="Pfam" id="PF25164">
    <property type="entry name" value="CoiA_N"/>
    <property type="match status" value="1"/>
</dbReference>
<dbReference type="OrthoDB" id="3784230at2"/>
<sequence>MKRIRKGGLLLKIRAYHRNKYGTIPYALNINKRITLPEQAQPYQKYICPQCKHRLVIRKSKLGKVYFAHYQKGNCTISRSSKMLAKHVLRLKLEEWLKGKSPPIEIKSFLGARYFLPREEIKEIIVDFQPEIHSPTSHIALIDKNNFLFLGIEFRDKERKRPIKKFSWIELDPEETLKNPYLLSSLSTKSSLPYFINHVQLDLFDQE</sequence>
<dbReference type="Proteomes" id="UP000251213">
    <property type="component" value="Unassembled WGS sequence"/>
</dbReference>
<evidence type="ECO:0000313" key="2">
    <source>
        <dbReference type="EMBL" id="RAL21916.1"/>
    </source>
</evidence>